<organism evidence="2 3">
    <name type="scientific">Imperialibacter roseus</name>
    <dbReference type="NCBI Taxonomy" id="1324217"/>
    <lineage>
        <taxon>Bacteria</taxon>
        <taxon>Pseudomonadati</taxon>
        <taxon>Bacteroidota</taxon>
        <taxon>Cytophagia</taxon>
        <taxon>Cytophagales</taxon>
        <taxon>Flammeovirgaceae</taxon>
        <taxon>Imperialibacter</taxon>
    </lineage>
</organism>
<evidence type="ECO:0000256" key="1">
    <source>
        <dbReference type="SAM" id="SignalP"/>
    </source>
</evidence>
<keyword evidence="3" id="KW-1185">Reference proteome</keyword>
<sequence>MKHFLLLITGLALSATSLAGGGWTSKKGHGYFKLEERWIIANQFFDKEGNVVPITTSSIYLTNFYGEYGITDRIDIIGTVPLIARNVLNERQFTLSGRTEPGDAVTSLGDMLVGAKYGIIQDKAFVLAAGVYLGLPTGNPGGGNTMLLQTGDGEFNQLVRLEGGVSLYPLPAYATFGVGFNNRTKGFSEEFHYNAEIGYTIKEKVLVSAMIRSVSSFFNGDAPDAVNGIFSNNTEYLAYGPQVAYLYKGGKMGASLAVDYALSGKNVLARPAWSVGIFFKP</sequence>
<accession>A0ABZ0ILA6</accession>
<dbReference type="Proteomes" id="UP001302349">
    <property type="component" value="Chromosome"/>
</dbReference>
<protein>
    <submittedName>
        <fullName evidence="2">Transporter</fullName>
    </submittedName>
</protein>
<dbReference type="InterPro" id="IPR025737">
    <property type="entry name" value="FApF"/>
</dbReference>
<feature type="chain" id="PRO_5045348359" evidence="1">
    <location>
        <begin position="20"/>
        <end position="281"/>
    </location>
</feature>
<dbReference type="EMBL" id="CP136051">
    <property type="protein sequence ID" value="WOK05306.1"/>
    <property type="molecule type" value="Genomic_DNA"/>
</dbReference>
<feature type="signal peptide" evidence="1">
    <location>
        <begin position="1"/>
        <end position="19"/>
    </location>
</feature>
<keyword evidence="1" id="KW-0732">Signal</keyword>
<name>A0ABZ0ILA6_9BACT</name>
<gene>
    <name evidence="2" type="ORF">RT717_19690</name>
</gene>
<evidence type="ECO:0000313" key="2">
    <source>
        <dbReference type="EMBL" id="WOK05306.1"/>
    </source>
</evidence>
<dbReference type="RefSeq" id="WP_317488065.1">
    <property type="nucleotide sequence ID" value="NZ_CP136051.1"/>
</dbReference>
<dbReference type="Pfam" id="PF13557">
    <property type="entry name" value="Phenol_MetA_deg"/>
    <property type="match status" value="1"/>
</dbReference>
<proteinExistence type="predicted"/>
<reference evidence="2 3" key="1">
    <citation type="journal article" date="2023" name="Microbiol. Resour. Announc.">
        <title>Complete Genome Sequence of Imperialibacter roseus strain P4T.</title>
        <authorList>
            <person name="Tizabi D.R."/>
            <person name="Bachvaroff T."/>
            <person name="Hill R.T."/>
        </authorList>
    </citation>
    <scope>NUCLEOTIDE SEQUENCE [LARGE SCALE GENOMIC DNA]</scope>
    <source>
        <strain evidence="2 3">P4T</strain>
    </source>
</reference>
<evidence type="ECO:0000313" key="3">
    <source>
        <dbReference type="Proteomes" id="UP001302349"/>
    </source>
</evidence>